<organism evidence="1 2">
    <name type="scientific">Brevundimonas diminuta 3F5N</name>
    <dbReference type="NCBI Taxonomy" id="1255603"/>
    <lineage>
        <taxon>Bacteria</taxon>
        <taxon>Pseudomonadati</taxon>
        <taxon>Pseudomonadota</taxon>
        <taxon>Alphaproteobacteria</taxon>
        <taxon>Caulobacterales</taxon>
        <taxon>Caulobacteraceae</taxon>
        <taxon>Brevundimonas</taxon>
    </lineage>
</organism>
<evidence type="ECO:0008006" key="3">
    <source>
        <dbReference type="Google" id="ProtNLM"/>
    </source>
</evidence>
<name>A0A1R4GN82_BREDI</name>
<dbReference type="Pfam" id="PF11287">
    <property type="entry name" value="DUF3088"/>
    <property type="match status" value="1"/>
</dbReference>
<gene>
    <name evidence="1" type="ORF">FM111_14240</name>
</gene>
<dbReference type="OrthoDB" id="1356145at2"/>
<dbReference type="Proteomes" id="UP000195766">
    <property type="component" value="Unassembled WGS sequence"/>
</dbReference>
<accession>A0A1R4GN82</accession>
<evidence type="ECO:0000313" key="1">
    <source>
        <dbReference type="EMBL" id="SJM69636.1"/>
    </source>
</evidence>
<dbReference type="InterPro" id="IPR021439">
    <property type="entry name" value="DUF3088"/>
</dbReference>
<dbReference type="AlphaFoldDB" id="A0A1R4GN82"/>
<protein>
    <recommendedName>
        <fullName evidence="3">DUF3088 domain-containing protein</fullName>
    </recommendedName>
</protein>
<dbReference type="EMBL" id="FUIE01000081">
    <property type="protein sequence ID" value="SJM69636.1"/>
    <property type="molecule type" value="Genomic_DNA"/>
</dbReference>
<sequence length="112" mass="12677">MADRLYLLNADWFDDQGGPWFCPPGARIEGVLGLYPRLREHLTVTHLDHPRPRPAVIAEVGEANQSCPLLVLDGEFDWPDARVSEETGARFLQDDDILPYWAARYGIGRPHP</sequence>
<evidence type="ECO:0000313" key="2">
    <source>
        <dbReference type="Proteomes" id="UP000195766"/>
    </source>
</evidence>
<proteinExistence type="predicted"/>
<dbReference type="RefSeq" id="WP_087141630.1">
    <property type="nucleotide sequence ID" value="NZ_FUIE01000081.1"/>
</dbReference>
<reference evidence="1 2" key="1">
    <citation type="submission" date="2017-02" db="EMBL/GenBank/DDBJ databases">
        <authorList>
            <person name="Peterson S.W."/>
        </authorList>
    </citation>
    <scope>NUCLEOTIDE SEQUENCE [LARGE SCALE GENOMIC DNA]</scope>
    <source>
        <strain evidence="1 2">3F5N</strain>
    </source>
</reference>